<dbReference type="GO" id="GO:0006654">
    <property type="term" value="P:phosphatidic acid biosynthetic process"/>
    <property type="evidence" value="ECO:0007669"/>
    <property type="project" value="TreeGrafter"/>
</dbReference>
<dbReference type="SMART" id="SM00563">
    <property type="entry name" value="PlsC"/>
    <property type="match status" value="1"/>
</dbReference>
<dbReference type="GO" id="GO:0003841">
    <property type="term" value="F:1-acylglycerol-3-phosphate O-acyltransferase activity"/>
    <property type="evidence" value="ECO:0007669"/>
    <property type="project" value="TreeGrafter"/>
</dbReference>
<accession>A0A1G2BZK3</accession>
<dbReference type="SUPFAM" id="SSF69593">
    <property type="entry name" value="Glycerol-3-phosphate (1)-acyltransferase"/>
    <property type="match status" value="1"/>
</dbReference>
<dbReference type="Pfam" id="PF01553">
    <property type="entry name" value="Acyltransferase"/>
    <property type="match status" value="1"/>
</dbReference>
<dbReference type="AlphaFoldDB" id="A0A1G2BZK3"/>
<name>A0A1G2BZK3_9BACT</name>
<dbReference type="CDD" id="cd07989">
    <property type="entry name" value="LPLAT_AGPAT-like"/>
    <property type="match status" value="1"/>
</dbReference>
<keyword evidence="1" id="KW-0808">Transferase</keyword>
<sequence>MVLIVGWLWAYYIFRIKNKVEIIGRENIPHSTNALFLSNHQTLIDSFLIGLVTVSFWETLFHPERIPWNAPDRTNFLTHRVWKHLFQLLKNVPVERKITNLETINHQVELFCEALTGSNLLLFFEGTRTRNGDIGECRPGVSETIRLAKPRFVVPILLEDIQVIMPIEVGFSYKGISGGHKGRIVIGQPIDFSDLDMSGRVRKEIGHRVRQAVIDLKTHRQ</sequence>
<dbReference type="InterPro" id="IPR002123">
    <property type="entry name" value="Plipid/glycerol_acylTrfase"/>
</dbReference>
<organism evidence="4 5">
    <name type="scientific">Candidatus Komeilibacteria bacterium RIFOXYC1_FULL_37_11</name>
    <dbReference type="NCBI Taxonomy" id="1798555"/>
    <lineage>
        <taxon>Bacteria</taxon>
        <taxon>Candidatus Komeiliibacteriota</taxon>
    </lineage>
</organism>
<comment type="caution">
    <text evidence="4">The sequence shown here is derived from an EMBL/GenBank/DDBJ whole genome shotgun (WGS) entry which is preliminary data.</text>
</comment>
<dbReference type="EMBL" id="MHKQ01000009">
    <property type="protein sequence ID" value="OGY94341.1"/>
    <property type="molecule type" value="Genomic_DNA"/>
</dbReference>
<gene>
    <name evidence="4" type="ORF">A2406_02915</name>
</gene>
<evidence type="ECO:0000313" key="4">
    <source>
        <dbReference type="EMBL" id="OGY94341.1"/>
    </source>
</evidence>
<proteinExistence type="predicted"/>
<evidence type="ECO:0000256" key="2">
    <source>
        <dbReference type="ARBA" id="ARBA00023315"/>
    </source>
</evidence>
<protein>
    <recommendedName>
        <fullName evidence="3">Phospholipid/glycerol acyltransferase domain-containing protein</fullName>
    </recommendedName>
</protein>
<reference evidence="4 5" key="1">
    <citation type="journal article" date="2016" name="Nat. Commun.">
        <title>Thousands of microbial genomes shed light on interconnected biogeochemical processes in an aquifer system.</title>
        <authorList>
            <person name="Anantharaman K."/>
            <person name="Brown C.T."/>
            <person name="Hug L.A."/>
            <person name="Sharon I."/>
            <person name="Castelle C.J."/>
            <person name="Probst A.J."/>
            <person name="Thomas B.C."/>
            <person name="Singh A."/>
            <person name="Wilkins M.J."/>
            <person name="Karaoz U."/>
            <person name="Brodie E.L."/>
            <person name="Williams K.H."/>
            <person name="Hubbard S.S."/>
            <person name="Banfield J.F."/>
        </authorList>
    </citation>
    <scope>NUCLEOTIDE SEQUENCE [LARGE SCALE GENOMIC DNA]</scope>
</reference>
<keyword evidence="2" id="KW-0012">Acyltransferase</keyword>
<evidence type="ECO:0000259" key="3">
    <source>
        <dbReference type="SMART" id="SM00563"/>
    </source>
</evidence>
<dbReference type="PANTHER" id="PTHR10434:SF40">
    <property type="entry name" value="1-ACYL-SN-GLYCEROL-3-PHOSPHATE ACYLTRANSFERASE"/>
    <property type="match status" value="1"/>
</dbReference>
<dbReference type="PANTHER" id="PTHR10434">
    <property type="entry name" value="1-ACYL-SN-GLYCEROL-3-PHOSPHATE ACYLTRANSFERASE"/>
    <property type="match status" value="1"/>
</dbReference>
<dbReference type="Proteomes" id="UP000177626">
    <property type="component" value="Unassembled WGS sequence"/>
</dbReference>
<feature type="domain" description="Phospholipid/glycerol acyltransferase" evidence="3">
    <location>
        <begin position="34"/>
        <end position="161"/>
    </location>
</feature>
<evidence type="ECO:0000313" key="5">
    <source>
        <dbReference type="Proteomes" id="UP000177626"/>
    </source>
</evidence>
<evidence type="ECO:0000256" key="1">
    <source>
        <dbReference type="ARBA" id="ARBA00022679"/>
    </source>
</evidence>